<comment type="caution">
    <text evidence="2">The sequence shown here is derived from an EMBL/GenBank/DDBJ whole genome shotgun (WGS) entry which is preliminary data.</text>
</comment>
<evidence type="ECO:0000313" key="2">
    <source>
        <dbReference type="EMBL" id="KAI0491454.1"/>
    </source>
</evidence>
<reference evidence="2" key="1">
    <citation type="journal article" date="2022" name="Front. Genet.">
        <title>Chromosome-Scale Assembly of the Dendrobium nobile Genome Provides Insights Into the Molecular Mechanism of the Biosynthesis of the Medicinal Active Ingredient of Dendrobium.</title>
        <authorList>
            <person name="Xu Q."/>
            <person name="Niu S.-C."/>
            <person name="Li K.-L."/>
            <person name="Zheng P.-J."/>
            <person name="Zhang X.-J."/>
            <person name="Jia Y."/>
            <person name="Liu Y."/>
            <person name="Niu Y.-X."/>
            <person name="Yu L.-H."/>
            <person name="Chen D.-F."/>
            <person name="Zhang G.-Q."/>
        </authorList>
    </citation>
    <scope>NUCLEOTIDE SEQUENCE</scope>
    <source>
        <tissue evidence="2">Leaf</tissue>
    </source>
</reference>
<evidence type="ECO:0000313" key="3">
    <source>
        <dbReference type="Proteomes" id="UP000829196"/>
    </source>
</evidence>
<feature type="region of interest" description="Disordered" evidence="1">
    <location>
        <begin position="1"/>
        <end position="30"/>
    </location>
</feature>
<sequence length="200" mass="21863">MLPSALNTNPHSNSGSAIHHRSAEGRRQEKKGWAALKSAGLTRGKEGRAVEGETVAMLGPAARGGRIMNFGRIEMPILHLVRAFETFGMPHFSLLGKPNPSYSPPFGLFAQTERTRRKGSARVEATGEESGGFGGGFRRPTLGKIVGEIKGRLRCWTIGEKKFVRILGGSRSFEVFLSWNKKVSQTLTALCDGFSTYLRE</sequence>
<name>A0A8T3A663_DENNO</name>
<feature type="compositionally biased region" description="Basic and acidic residues" evidence="1">
    <location>
        <begin position="21"/>
        <end position="30"/>
    </location>
</feature>
<keyword evidence="3" id="KW-1185">Reference proteome</keyword>
<dbReference type="Proteomes" id="UP000829196">
    <property type="component" value="Unassembled WGS sequence"/>
</dbReference>
<feature type="compositionally biased region" description="Polar residues" evidence="1">
    <location>
        <begin position="1"/>
        <end position="16"/>
    </location>
</feature>
<accession>A0A8T3A663</accession>
<evidence type="ECO:0000256" key="1">
    <source>
        <dbReference type="SAM" id="MobiDB-lite"/>
    </source>
</evidence>
<protein>
    <submittedName>
        <fullName evidence="2">Uncharacterized protein</fullName>
    </submittedName>
</protein>
<proteinExistence type="predicted"/>
<dbReference type="AlphaFoldDB" id="A0A8T3A663"/>
<dbReference type="EMBL" id="JAGYWB010000018">
    <property type="protein sequence ID" value="KAI0491454.1"/>
    <property type="molecule type" value="Genomic_DNA"/>
</dbReference>
<organism evidence="2 3">
    <name type="scientific">Dendrobium nobile</name>
    <name type="common">Orchid</name>
    <dbReference type="NCBI Taxonomy" id="94219"/>
    <lineage>
        <taxon>Eukaryota</taxon>
        <taxon>Viridiplantae</taxon>
        <taxon>Streptophyta</taxon>
        <taxon>Embryophyta</taxon>
        <taxon>Tracheophyta</taxon>
        <taxon>Spermatophyta</taxon>
        <taxon>Magnoliopsida</taxon>
        <taxon>Liliopsida</taxon>
        <taxon>Asparagales</taxon>
        <taxon>Orchidaceae</taxon>
        <taxon>Epidendroideae</taxon>
        <taxon>Malaxideae</taxon>
        <taxon>Dendrobiinae</taxon>
        <taxon>Dendrobium</taxon>
    </lineage>
</organism>
<gene>
    <name evidence="2" type="ORF">KFK09_025714</name>
</gene>